<evidence type="ECO:0000256" key="26">
    <source>
        <dbReference type="ARBA" id="ARBA00049902"/>
    </source>
</evidence>
<dbReference type="Pfam" id="PF17092">
    <property type="entry name" value="PCB_OB"/>
    <property type="match status" value="1"/>
</dbReference>
<feature type="compositionally biased region" description="Acidic residues" evidence="27">
    <location>
        <begin position="341"/>
        <end position="357"/>
    </location>
</feature>
<evidence type="ECO:0000256" key="15">
    <source>
        <dbReference type="ARBA" id="ARBA00022801"/>
    </source>
</evidence>
<evidence type="ECO:0000256" key="9">
    <source>
        <dbReference type="ARBA" id="ARBA00022519"/>
    </source>
</evidence>
<dbReference type="EC" id="3.4.16.4" evidence="6"/>
<comment type="subcellular location">
    <subcellularLocation>
        <location evidence="2">Cell inner membrane</location>
        <topology evidence="2">Single-pass type II membrane protein</topology>
    </subcellularLocation>
</comment>
<evidence type="ECO:0000256" key="5">
    <source>
        <dbReference type="ARBA" id="ARBA00007739"/>
    </source>
</evidence>
<dbReference type="InterPro" id="IPR001460">
    <property type="entry name" value="PCN-bd_Tpept"/>
</dbReference>
<dbReference type="NCBIfam" id="TIGR02074">
    <property type="entry name" value="PBP_1a_fam"/>
    <property type="match status" value="1"/>
</dbReference>
<dbReference type="EC" id="2.4.99.28" evidence="25"/>
<keyword evidence="12" id="KW-0328">Glycosyltransferase</keyword>
<accession>A0ABS0AUC3</accession>
<dbReference type="PANTHER" id="PTHR32282:SF27">
    <property type="entry name" value="PENICILLIN-BINDING PROTEIN 1A"/>
    <property type="match status" value="1"/>
</dbReference>
<evidence type="ECO:0000256" key="8">
    <source>
        <dbReference type="ARBA" id="ARBA00022475"/>
    </source>
</evidence>
<evidence type="ECO:0000259" key="30">
    <source>
        <dbReference type="Pfam" id="PF17092"/>
    </source>
</evidence>
<dbReference type="RefSeq" id="WP_194865252.1">
    <property type="nucleotide sequence ID" value="NZ_ARXX01000031.1"/>
</dbReference>
<keyword evidence="10" id="KW-0121">Carboxypeptidase</keyword>
<keyword evidence="11" id="KW-0645">Protease</keyword>
<keyword evidence="21" id="KW-0046">Antibiotic resistance</keyword>
<evidence type="ECO:0000256" key="10">
    <source>
        <dbReference type="ARBA" id="ARBA00022645"/>
    </source>
</evidence>
<evidence type="ECO:0000256" key="22">
    <source>
        <dbReference type="ARBA" id="ARBA00023268"/>
    </source>
</evidence>
<evidence type="ECO:0000256" key="7">
    <source>
        <dbReference type="ARBA" id="ARBA00018638"/>
    </source>
</evidence>
<feature type="region of interest" description="Disordered" evidence="27">
    <location>
        <begin position="318"/>
        <end position="368"/>
    </location>
</feature>
<evidence type="ECO:0000256" key="13">
    <source>
        <dbReference type="ARBA" id="ARBA00022679"/>
    </source>
</evidence>
<dbReference type="EMBL" id="ARXX01000031">
    <property type="protein sequence ID" value="MBF5056875.1"/>
    <property type="molecule type" value="Genomic_DNA"/>
</dbReference>
<dbReference type="PANTHER" id="PTHR32282">
    <property type="entry name" value="BINDING PROTEIN TRANSPEPTIDASE, PUTATIVE-RELATED"/>
    <property type="match status" value="1"/>
</dbReference>
<comment type="caution">
    <text evidence="31">The sequence shown here is derived from an EMBL/GenBank/DDBJ whole genome shotgun (WGS) entry which is preliminary data.</text>
</comment>
<dbReference type="Gene3D" id="3.40.710.10">
    <property type="entry name" value="DD-peptidase/beta-lactamase superfamily"/>
    <property type="match status" value="2"/>
</dbReference>
<comment type="catalytic activity">
    <reaction evidence="24">
        <text>Preferential cleavage: (Ac)2-L-Lys-D-Ala-|-D-Ala. Also transpeptidation of peptidyl-alanyl moieties that are N-acyl substituents of D-alanine.</text>
        <dbReference type="EC" id="3.4.16.4"/>
    </reaction>
</comment>
<evidence type="ECO:0000313" key="32">
    <source>
        <dbReference type="Proteomes" id="UP000662703"/>
    </source>
</evidence>
<keyword evidence="23" id="KW-0961">Cell wall biogenesis/degradation</keyword>
<evidence type="ECO:0000256" key="25">
    <source>
        <dbReference type="ARBA" id="ARBA00044770"/>
    </source>
</evidence>
<dbReference type="Pfam" id="PF00905">
    <property type="entry name" value="Transpeptidase"/>
    <property type="match status" value="1"/>
</dbReference>
<dbReference type="Pfam" id="PF00912">
    <property type="entry name" value="Transgly"/>
    <property type="match status" value="1"/>
</dbReference>
<evidence type="ECO:0000256" key="24">
    <source>
        <dbReference type="ARBA" id="ARBA00034000"/>
    </source>
</evidence>
<evidence type="ECO:0000256" key="14">
    <source>
        <dbReference type="ARBA" id="ARBA00022692"/>
    </source>
</evidence>
<evidence type="ECO:0000256" key="12">
    <source>
        <dbReference type="ARBA" id="ARBA00022676"/>
    </source>
</evidence>
<evidence type="ECO:0000256" key="4">
    <source>
        <dbReference type="ARBA" id="ARBA00007090"/>
    </source>
</evidence>
<feature type="domain" description="Glycosyl transferase family 51" evidence="29">
    <location>
        <begin position="59"/>
        <end position="233"/>
    </location>
</feature>
<feature type="compositionally biased region" description="Basic and acidic residues" evidence="27">
    <location>
        <begin position="358"/>
        <end position="368"/>
    </location>
</feature>
<dbReference type="InterPro" id="IPR023346">
    <property type="entry name" value="Lysozyme-like_dom_sf"/>
</dbReference>
<comment type="similarity">
    <text evidence="5">In the N-terminal section; belongs to the glycosyltransferase 51 family.</text>
</comment>
<evidence type="ECO:0000256" key="20">
    <source>
        <dbReference type="ARBA" id="ARBA00023136"/>
    </source>
</evidence>
<evidence type="ECO:0000256" key="11">
    <source>
        <dbReference type="ARBA" id="ARBA00022670"/>
    </source>
</evidence>
<dbReference type="InterPro" id="IPR001264">
    <property type="entry name" value="Glyco_trans_51"/>
</dbReference>
<feature type="domain" description="Penicillin-binding protein transpeptidase" evidence="28">
    <location>
        <begin position="475"/>
        <end position="774"/>
    </location>
</feature>
<evidence type="ECO:0000256" key="3">
    <source>
        <dbReference type="ARBA" id="ARBA00004752"/>
    </source>
</evidence>
<dbReference type="InterPro" id="IPR031376">
    <property type="entry name" value="PCB_OB"/>
</dbReference>
<feature type="domain" description="Penicillin-binding protein OB-like" evidence="30">
    <location>
        <begin position="364"/>
        <end position="468"/>
    </location>
</feature>
<keyword evidence="18" id="KW-0573">Peptidoglycan synthesis</keyword>
<evidence type="ECO:0000256" key="1">
    <source>
        <dbReference type="ARBA" id="ARBA00002624"/>
    </source>
</evidence>
<dbReference type="Proteomes" id="UP000662703">
    <property type="component" value="Unassembled WGS sequence"/>
</dbReference>
<keyword evidence="14" id="KW-0812">Transmembrane</keyword>
<sequence>MRLTVSWIRALALLALAAVTGALLVLAACYLYLAPQLPAAGAIREVEYQIPLRIYTEDGKLLAEYGEKRREPVSYEELPPLFVQAVLAAEDDRFFEHPGVDPKGLLRAALELLRYQEIRSGGSTITMQVARNFFLDREQRFLRKFNEIVLAIQIERILSKEEILELYLNKIYLGHRAYGAEAAAQVYYGKPIGELSLAQWAMIAGLPKAPSAYNPITNPDRARVRRNWILQRMVDTGAISEEQMESARQAPVTARYHAARPEVEGAYMGELARMAAEDLVDQDIYTEGVRIFTTLDAKRQNAAVAALRQGLHAYDERHGYRGPLGKVDTEGLPELGWPQPEDTEAAPDQDQPEPELAEETKPDPADTLDDDRAAWVETFRDQPAYGPLRTAVVTALRERQAAVLLADGKQAVLDWDDLRWAKPALRKGYVGEAPNQAADVLNPGDIIYVRPDGAGEDAHWRLAQLPKAQSAIASVDPDTGAVRALQGGYSFYASKFNRAVQARRQVGSAFKPFVYTAALENGFTPATIINDAPVVFDDANLDEAWRPTGASDRFYGPTRLREALYRSLNLVSIRILRQMGISQTMNTLDRFGLPTDRFQRDLSLALGSASLTPLEVATAYAIFANGGYRVQPFFVERIEDKNGKVLWKAPAVEKCEAPCAVVNDADSVPESTPEADDEGRFIQPPPVKAPRVIDEDTIWLMNSLLHDVVVRGTGRDARRLGRGDLHGKTGTTNDQVDAWFSGFSPALVATVWVGFDNPATLGWGEYGGRAALPIWIDYMGKALDGVPERHPPQPPGVVSVRIDPESGLRARPDNDDAIFEYFRKDNVPELEAPHSNDGRSPEQIF</sequence>
<comment type="similarity">
    <text evidence="4">In the C-terminal section; belongs to the transpeptidase family.</text>
</comment>
<keyword evidence="8" id="KW-1003">Cell membrane</keyword>
<dbReference type="PROSITE" id="PS51257">
    <property type="entry name" value="PROKAR_LIPOPROTEIN"/>
    <property type="match status" value="1"/>
</dbReference>
<evidence type="ECO:0000256" key="19">
    <source>
        <dbReference type="ARBA" id="ARBA00022989"/>
    </source>
</evidence>
<keyword evidence="22" id="KW-0511">Multifunctional enzyme</keyword>
<evidence type="ECO:0000256" key="2">
    <source>
        <dbReference type="ARBA" id="ARBA00004249"/>
    </source>
</evidence>
<reference evidence="31 32" key="1">
    <citation type="submission" date="2012-09" db="EMBL/GenBank/DDBJ databases">
        <title>Genome Sequence of alkane-degrading Bacterium Alcanivorax sp. 521-1.</title>
        <authorList>
            <person name="Lai Q."/>
            <person name="Shao Z."/>
        </authorList>
    </citation>
    <scope>NUCLEOTIDE SEQUENCE [LARGE SCALE GENOMIC DNA]</scope>
    <source>
        <strain evidence="31 32">521-1</strain>
    </source>
</reference>
<protein>
    <recommendedName>
        <fullName evidence="7">Penicillin-binding protein 1A</fullName>
        <ecNumber evidence="25">2.4.99.28</ecNumber>
        <ecNumber evidence="6">3.4.16.4</ecNumber>
    </recommendedName>
</protein>
<comment type="catalytic activity">
    <reaction evidence="26">
        <text>[GlcNAc-(1-&gt;4)-Mur2Ac(oyl-L-Ala-gamma-D-Glu-L-Lys-D-Ala-D-Ala)](n)-di-trans,octa-cis-undecaprenyl diphosphate + beta-D-GlcNAc-(1-&gt;4)-Mur2Ac(oyl-L-Ala-gamma-D-Glu-L-Lys-D-Ala-D-Ala)-di-trans,octa-cis-undecaprenyl diphosphate = [GlcNAc-(1-&gt;4)-Mur2Ac(oyl-L-Ala-gamma-D-Glu-L-Lys-D-Ala-D-Ala)](n+1)-di-trans,octa-cis-undecaprenyl diphosphate + di-trans,octa-cis-undecaprenyl diphosphate + H(+)</text>
        <dbReference type="Rhea" id="RHEA:23708"/>
        <dbReference type="Rhea" id="RHEA-COMP:9602"/>
        <dbReference type="Rhea" id="RHEA-COMP:9603"/>
        <dbReference type="ChEBI" id="CHEBI:15378"/>
        <dbReference type="ChEBI" id="CHEBI:58405"/>
        <dbReference type="ChEBI" id="CHEBI:60033"/>
        <dbReference type="ChEBI" id="CHEBI:78435"/>
        <dbReference type="EC" id="2.4.99.28"/>
    </reaction>
</comment>
<dbReference type="Gene3D" id="1.10.3810.10">
    <property type="entry name" value="Biosynthetic peptidoglycan transglycosylase-like"/>
    <property type="match status" value="1"/>
</dbReference>
<keyword evidence="16" id="KW-0133">Cell shape</keyword>
<dbReference type="InterPro" id="IPR050396">
    <property type="entry name" value="Glycosyltr_51/Transpeptidase"/>
</dbReference>
<keyword evidence="19" id="KW-1133">Transmembrane helix</keyword>
<evidence type="ECO:0000259" key="28">
    <source>
        <dbReference type="Pfam" id="PF00905"/>
    </source>
</evidence>
<proteinExistence type="inferred from homology"/>
<evidence type="ECO:0000256" key="27">
    <source>
        <dbReference type="SAM" id="MobiDB-lite"/>
    </source>
</evidence>
<keyword evidence="9" id="KW-0997">Cell inner membrane</keyword>
<evidence type="ECO:0000256" key="16">
    <source>
        <dbReference type="ARBA" id="ARBA00022960"/>
    </source>
</evidence>
<name>A0ABS0AUC3_9GAMM</name>
<evidence type="ECO:0000259" key="29">
    <source>
        <dbReference type="Pfam" id="PF00912"/>
    </source>
</evidence>
<keyword evidence="17" id="KW-0735">Signal-anchor</keyword>
<comment type="pathway">
    <text evidence="3">Cell wall biogenesis; peptidoglycan biosynthesis.</text>
</comment>
<dbReference type="InterPro" id="IPR036950">
    <property type="entry name" value="PBP_transglycosylase"/>
</dbReference>
<evidence type="ECO:0000256" key="21">
    <source>
        <dbReference type="ARBA" id="ARBA00023251"/>
    </source>
</evidence>
<keyword evidence="32" id="KW-1185">Reference proteome</keyword>
<organism evidence="31 32">
    <name type="scientific">Alloalcanivorax profundimaris</name>
    <dbReference type="NCBI Taxonomy" id="2735259"/>
    <lineage>
        <taxon>Bacteria</taxon>
        <taxon>Pseudomonadati</taxon>
        <taxon>Pseudomonadota</taxon>
        <taxon>Gammaproteobacteria</taxon>
        <taxon>Oceanospirillales</taxon>
        <taxon>Alcanivoracaceae</taxon>
        <taxon>Alloalcanivorax</taxon>
    </lineage>
</organism>
<evidence type="ECO:0000256" key="18">
    <source>
        <dbReference type="ARBA" id="ARBA00022984"/>
    </source>
</evidence>
<dbReference type="SUPFAM" id="SSF53955">
    <property type="entry name" value="Lysozyme-like"/>
    <property type="match status" value="1"/>
</dbReference>
<comment type="function">
    <text evidence="1">Cell wall formation. Synthesis of cross-linked peptidoglycan from the lipid intermediates. The enzyme has a penicillin-insensitive transglycosylase N-terminal domain (formation of linear glycan strands) and a penicillin-sensitive transpeptidase C-terminal domain (cross-linking of the peptide subunits).</text>
</comment>
<evidence type="ECO:0000313" key="31">
    <source>
        <dbReference type="EMBL" id="MBF5056875.1"/>
    </source>
</evidence>
<dbReference type="InterPro" id="IPR012338">
    <property type="entry name" value="Beta-lactam/transpept-like"/>
</dbReference>
<feature type="region of interest" description="Disordered" evidence="27">
    <location>
        <begin position="666"/>
        <end position="686"/>
    </location>
</feature>
<evidence type="ECO:0000256" key="17">
    <source>
        <dbReference type="ARBA" id="ARBA00022968"/>
    </source>
</evidence>
<gene>
    <name evidence="31" type="ORF">Y5W_02169</name>
</gene>
<evidence type="ECO:0000256" key="23">
    <source>
        <dbReference type="ARBA" id="ARBA00023316"/>
    </source>
</evidence>
<keyword evidence="13" id="KW-0808">Transferase</keyword>
<keyword evidence="15" id="KW-0378">Hydrolase</keyword>
<evidence type="ECO:0000256" key="6">
    <source>
        <dbReference type="ARBA" id="ARBA00012448"/>
    </source>
</evidence>
<keyword evidence="20" id="KW-0472">Membrane</keyword>
<dbReference type="SUPFAM" id="SSF56601">
    <property type="entry name" value="beta-lactamase/transpeptidase-like"/>
    <property type="match status" value="1"/>
</dbReference>